<dbReference type="PANTHER" id="PTHR21496:SF23">
    <property type="entry name" value="3-PHENYLPROPIONATE_CINNAMIC ACID DIOXYGENASE FERREDOXIN SUBUNIT"/>
    <property type="match status" value="1"/>
</dbReference>
<dbReference type="EMBL" id="JAAEDH010000002">
    <property type="protein sequence ID" value="MBR0654009.1"/>
    <property type="molecule type" value="Genomic_DNA"/>
</dbReference>
<keyword evidence="1" id="KW-0001">2Fe-2S</keyword>
<proteinExistence type="predicted"/>
<organism evidence="6 7">
    <name type="scientific">Plastoroseomonas arctica</name>
    <dbReference type="NCBI Taxonomy" id="1509237"/>
    <lineage>
        <taxon>Bacteria</taxon>
        <taxon>Pseudomonadati</taxon>
        <taxon>Pseudomonadota</taxon>
        <taxon>Alphaproteobacteria</taxon>
        <taxon>Acetobacterales</taxon>
        <taxon>Acetobacteraceae</taxon>
        <taxon>Plastoroseomonas</taxon>
    </lineage>
</organism>
<evidence type="ECO:0000313" key="7">
    <source>
        <dbReference type="Proteomes" id="UP001196068"/>
    </source>
</evidence>
<sequence length="137" mass="15123">MARHVVAPVGEIAPGGRRLVEVSGRRIVVFNLGGEFFALLDRCPHQGGSLCAGVVTGHVESPGPGEYVYGRRGEMVRCPWHAWEFDIRTGKSWFDPRRMKVRSFPVAVERGAALQEGPFVAERFPVMVEGDYVVIDA</sequence>
<evidence type="ECO:0000259" key="5">
    <source>
        <dbReference type="PROSITE" id="PS51296"/>
    </source>
</evidence>
<reference evidence="6" key="2">
    <citation type="journal article" date="2021" name="Syst. Appl. Microbiol.">
        <title>Roseomonas hellenica sp. nov., isolated from roots of wild-growing Alkanna tinctoria.</title>
        <authorList>
            <person name="Rat A."/>
            <person name="Naranjo H.D."/>
            <person name="Lebbe L."/>
            <person name="Cnockaert M."/>
            <person name="Krigas N."/>
            <person name="Grigoriadou K."/>
            <person name="Maloupa E."/>
            <person name="Willems A."/>
        </authorList>
    </citation>
    <scope>NUCLEOTIDE SEQUENCE</scope>
    <source>
        <strain evidence="6">LMG 28251</strain>
    </source>
</reference>
<dbReference type="Gene3D" id="2.102.10.10">
    <property type="entry name" value="Rieske [2Fe-2S] iron-sulphur domain"/>
    <property type="match status" value="1"/>
</dbReference>
<evidence type="ECO:0000256" key="1">
    <source>
        <dbReference type="ARBA" id="ARBA00022714"/>
    </source>
</evidence>
<dbReference type="PANTHER" id="PTHR21496">
    <property type="entry name" value="FERREDOXIN-RELATED"/>
    <property type="match status" value="1"/>
</dbReference>
<dbReference type="Proteomes" id="UP001196068">
    <property type="component" value="Unassembled WGS sequence"/>
</dbReference>
<dbReference type="GO" id="GO:0051537">
    <property type="term" value="F:2 iron, 2 sulfur cluster binding"/>
    <property type="evidence" value="ECO:0007669"/>
    <property type="project" value="UniProtKB-KW"/>
</dbReference>
<dbReference type="InterPro" id="IPR017941">
    <property type="entry name" value="Rieske_2Fe-2S"/>
</dbReference>
<evidence type="ECO:0000313" key="6">
    <source>
        <dbReference type="EMBL" id="MBR0654009.1"/>
    </source>
</evidence>
<evidence type="ECO:0000256" key="2">
    <source>
        <dbReference type="ARBA" id="ARBA00022723"/>
    </source>
</evidence>
<reference evidence="6" key="1">
    <citation type="submission" date="2020-01" db="EMBL/GenBank/DDBJ databases">
        <authorList>
            <person name="Rat A."/>
        </authorList>
    </citation>
    <scope>NUCLEOTIDE SEQUENCE</scope>
    <source>
        <strain evidence="6">LMG 28251</strain>
    </source>
</reference>
<dbReference type="PROSITE" id="PS51296">
    <property type="entry name" value="RIESKE"/>
    <property type="match status" value="1"/>
</dbReference>
<name>A0AAF1JY93_9PROT</name>
<keyword evidence="2" id="KW-0479">Metal-binding</keyword>
<keyword evidence="3" id="KW-0408">Iron</keyword>
<evidence type="ECO:0000256" key="4">
    <source>
        <dbReference type="ARBA" id="ARBA00023014"/>
    </source>
</evidence>
<accession>A0AAF1JY93</accession>
<protein>
    <submittedName>
        <fullName evidence="6">Rieske (2Fe-2S) protein</fullName>
    </submittedName>
</protein>
<feature type="domain" description="Rieske" evidence="5">
    <location>
        <begin position="4"/>
        <end position="115"/>
    </location>
</feature>
<keyword evidence="7" id="KW-1185">Reference proteome</keyword>
<dbReference type="RefSeq" id="WP_211872710.1">
    <property type="nucleotide sequence ID" value="NZ_JAAEDH010000002.1"/>
</dbReference>
<dbReference type="SUPFAM" id="SSF50022">
    <property type="entry name" value="ISP domain"/>
    <property type="match status" value="1"/>
</dbReference>
<keyword evidence="4" id="KW-0411">Iron-sulfur</keyword>
<dbReference type="CDD" id="cd03467">
    <property type="entry name" value="Rieske"/>
    <property type="match status" value="1"/>
</dbReference>
<dbReference type="GO" id="GO:0046872">
    <property type="term" value="F:metal ion binding"/>
    <property type="evidence" value="ECO:0007669"/>
    <property type="project" value="UniProtKB-KW"/>
</dbReference>
<gene>
    <name evidence="6" type="ORF">GXW79_02840</name>
</gene>
<dbReference type="InterPro" id="IPR036922">
    <property type="entry name" value="Rieske_2Fe-2S_sf"/>
</dbReference>
<evidence type="ECO:0000256" key="3">
    <source>
        <dbReference type="ARBA" id="ARBA00023004"/>
    </source>
</evidence>
<dbReference type="AlphaFoldDB" id="A0AAF1JY93"/>
<dbReference type="Pfam" id="PF00355">
    <property type="entry name" value="Rieske"/>
    <property type="match status" value="1"/>
</dbReference>
<comment type="caution">
    <text evidence="6">The sequence shown here is derived from an EMBL/GenBank/DDBJ whole genome shotgun (WGS) entry which is preliminary data.</text>
</comment>